<gene>
    <name evidence="1" type="ORF">O181_036353</name>
</gene>
<name>A0A9Q3D7A2_9BASI</name>
<dbReference type="AlphaFoldDB" id="A0A9Q3D7A2"/>
<evidence type="ECO:0000313" key="1">
    <source>
        <dbReference type="EMBL" id="MBW0496638.1"/>
    </source>
</evidence>
<sequence>MPIQIENKKFCNHTQYTQTFLVKPTRGVEYIHGKDTKMIDCINNSTYPLMSDSGAHFSILAREYLDNHLPNREKKLFPTKAKNFKHASGKMISIGTIIKEIIIPHKKR</sequence>
<evidence type="ECO:0000313" key="2">
    <source>
        <dbReference type="Proteomes" id="UP000765509"/>
    </source>
</evidence>
<protein>
    <submittedName>
        <fullName evidence="1">Uncharacterized protein</fullName>
    </submittedName>
</protein>
<organism evidence="1 2">
    <name type="scientific">Austropuccinia psidii MF-1</name>
    <dbReference type="NCBI Taxonomy" id="1389203"/>
    <lineage>
        <taxon>Eukaryota</taxon>
        <taxon>Fungi</taxon>
        <taxon>Dikarya</taxon>
        <taxon>Basidiomycota</taxon>
        <taxon>Pucciniomycotina</taxon>
        <taxon>Pucciniomycetes</taxon>
        <taxon>Pucciniales</taxon>
        <taxon>Sphaerophragmiaceae</taxon>
        <taxon>Austropuccinia</taxon>
    </lineage>
</organism>
<proteinExistence type="predicted"/>
<dbReference type="EMBL" id="AVOT02013743">
    <property type="protein sequence ID" value="MBW0496638.1"/>
    <property type="molecule type" value="Genomic_DNA"/>
</dbReference>
<keyword evidence="2" id="KW-1185">Reference proteome</keyword>
<reference evidence="1" key="1">
    <citation type="submission" date="2021-03" db="EMBL/GenBank/DDBJ databases">
        <title>Draft genome sequence of rust myrtle Austropuccinia psidii MF-1, a brazilian biotype.</title>
        <authorList>
            <person name="Quecine M.C."/>
            <person name="Pachon D.M.R."/>
            <person name="Bonatelli M.L."/>
            <person name="Correr F.H."/>
            <person name="Franceschini L.M."/>
            <person name="Leite T.F."/>
            <person name="Margarido G.R.A."/>
            <person name="Almeida C.A."/>
            <person name="Ferrarezi J.A."/>
            <person name="Labate C.A."/>
        </authorList>
    </citation>
    <scope>NUCLEOTIDE SEQUENCE</scope>
    <source>
        <strain evidence="1">MF-1</strain>
    </source>
</reference>
<accession>A0A9Q3D7A2</accession>
<dbReference type="Proteomes" id="UP000765509">
    <property type="component" value="Unassembled WGS sequence"/>
</dbReference>
<comment type="caution">
    <text evidence="1">The sequence shown here is derived from an EMBL/GenBank/DDBJ whole genome shotgun (WGS) entry which is preliminary data.</text>
</comment>